<evidence type="ECO:0000313" key="17">
    <source>
        <dbReference type="EMBL" id="KAJ6220103.1"/>
    </source>
</evidence>
<feature type="transmembrane region" description="Helical" evidence="16">
    <location>
        <begin position="37"/>
        <end position="54"/>
    </location>
</feature>
<comment type="similarity">
    <text evidence="3">Belongs to the syntaxin family.</text>
</comment>
<evidence type="ECO:0000256" key="2">
    <source>
        <dbReference type="ARBA" id="ARBA00004211"/>
    </source>
</evidence>
<evidence type="ECO:0000256" key="3">
    <source>
        <dbReference type="ARBA" id="ARBA00009063"/>
    </source>
</evidence>
<evidence type="ECO:0000256" key="13">
    <source>
        <dbReference type="ARBA" id="ARBA00023136"/>
    </source>
</evidence>
<sequence length="566" mass="65030">MDILDLIVYVLIGSTFATILQYDDKIPFLETEWFQRYWTFSLAIVFVYIVIVFIGQKSNNNSLRQPSSSLMKRLLSYWNLMLTIFSICGAYRVGAEFIQSFTNGGLITEMGDTMFLLVEKKPVRFIHWVHHAITMVYSIYIAVYLPAVGRWMSTMNFIVHSLMYGYYFITSLGIRLPRKLAMFITTLQVVQMFIGFGVMCSALIAKHSFNPECQNGGYSVEAGLSMMDITPIFFQIIANNDVDQKMVEDARQKNNVKSQFNTKLSELVASVTCLRDYLINNKKDYINIYNSILSMASTMTDEERDQIDKDVQDFVKLSSDVIKILKVESKKSNKSKQQFEHQTNAICLVENYIKSILEFHNKQKAFRLRRNLDSQNYFRLSKSIKGVDSNSNGQQNNNSDDNMSKTNGGEGVKNLKGKPRITSKHKTTSKNKSTKNILNDHCLDIVEPSQENDYSHGLTAEEIQVFKDEGVRMYDQMNSMADEVKTIGKKLTEIAKLQEAFSENVLKQEMDLGHLNTSTITSTEYIREGNEQLRDAMRKNAGFRVMILFFITTLAFVVLFLDWYND</sequence>
<feature type="transmembrane region" description="Helical" evidence="16">
    <location>
        <begin position="180"/>
        <end position="205"/>
    </location>
</feature>
<dbReference type="GO" id="GO:0015031">
    <property type="term" value="P:protein transport"/>
    <property type="evidence" value="ECO:0007669"/>
    <property type="project" value="UniProtKB-KW"/>
</dbReference>
<evidence type="ECO:0000256" key="14">
    <source>
        <dbReference type="ARBA" id="ARBA00023160"/>
    </source>
</evidence>
<keyword evidence="8" id="KW-0276">Fatty acid metabolism</keyword>
<dbReference type="Gene3D" id="1.20.5.110">
    <property type="match status" value="1"/>
</dbReference>
<dbReference type="Proteomes" id="UP001142055">
    <property type="component" value="Chromosome 2"/>
</dbReference>
<evidence type="ECO:0000256" key="16">
    <source>
        <dbReference type="SAM" id="Phobius"/>
    </source>
</evidence>
<keyword evidence="13 16" id="KW-0472">Membrane</keyword>
<dbReference type="EMBL" id="JAPWDV010000002">
    <property type="protein sequence ID" value="KAJ6220103.1"/>
    <property type="molecule type" value="Genomic_DNA"/>
</dbReference>
<dbReference type="Pfam" id="PF01151">
    <property type="entry name" value="ELO"/>
    <property type="match status" value="2"/>
</dbReference>
<keyword evidence="12" id="KW-0443">Lipid metabolism</keyword>
<evidence type="ECO:0000256" key="9">
    <source>
        <dbReference type="ARBA" id="ARBA00022927"/>
    </source>
</evidence>
<gene>
    <name evidence="17" type="ORF">RDWZM_005915</name>
</gene>
<evidence type="ECO:0000256" key="10">
    <source>
        <dbReference type="ARBA" id="ARBA00022989"/>
    </source>
</evidence>
<feature type="transmembrane region" description="Helical" evidence="16">
    <location>
        <begin position="541"/>
        <end position="561"/>
    </location>
</feature>
<keyword evidence="4" id="KW-0813">Transport</keyword>
<comment type="caution">
    <text evidence="17">The sequence shown here is derived from an EMBL/GenBank/DDBJ whole genome shotgun (WGS) entry which is preliminary data.</text>
</comment>
<dbReference type="AlphaFoldDB" id="A0A9Q0RLA0"/>
<dbReference type="PANTHER" id="PTHR15959">
    <property type="entry name" value="SYNTAXIN-18"/>
    <property type="match status" value="1"/>
</dbReference>
<keyword evidence="10 16" id="KW-1133">Transmembrane helix</keyword>
<reference evidence="17" key="1">
    <citation type="submission" date="2022-12" db="EMBL/GenBank/DDBJ databases">
        <title>Genome assemblies of Blomia tropicalis.</title>
        <authorList>
            <person name="Cui Y."/>
        </authorList>
    </citation>
    <scope>NUCLEOTIDE SEQUENCE</scope>
    <source>
        <tissue evidence="17">Adult mites</tissue>
    </source>
</reference>
<evidence type="ECO:0000256" key="8">
    <source>
        <dbReference type="ARBA" id="ARBA00022832"/>
    </source>
</evidence>
<dbReference type="InterPro" id="IPR002076">
    <property type="entry name" value="ELO_fam"/>
</dbReference>
<keyword evidence="6" id="KW-0808">Transferase</keyword>
<name>A0A9Q0RLA0_BLOTA</name>
<evidence type="ECO:0000256" key="1">
    <source>
        <dbReference type="ARBA" id="ARBA00004141"/>
    </source>
</evidence>
<evidence type="ECO:0000256" key="15">
    <source>
        <dbReference type="SAM" id="MobiDB-lite"/>
    </source>
</evidence>
<evidence type="ECO:0000256" key="7">
    <source>
        <dbReference type="ARBA" id="ARBA00022692"/>
    </source>
</evidence>
<feature type="transmembrane region" description="Helical" evidence="16">
    <location>
        <begin position="74"/>
        <end position="93"/>
    </location>
</feature>
<dbReference type="GO" id="GO:0009922">
    <property type="term" value="F:fatty acid elongase activity"/>
    <property type="evidence" value="ECO:0007669"/>
    <property type="project" value="InterPro"/>
</dbReference>
<protein>
    <recommendedName>
        <fullName evidence="19">Very-long-chain 3-oxoacyl-CoA synthase</fullName>
    </recommendedName>
</protein>
<evidence type="ECO:0000256" key="4">
    <source>
        <dbReference type="ARBA" id="ARBA00022448"/>
    </source>
</evidence>
<evidence type="ECO:0000256" key="12">
    <source>
        <dbReference type="ARBA" id="ARBA00023098"/>
    </source>
</evidence>
<keyword evidence="7 16" id="KW-0812">Transmembrane</keyword>
<evidence type="ECO:0008006" key="19">
    <source>
        <dbReference type="Google" id="ProtNLM"/>
    </source>
</evidence>
<comment type="subcellular location">
    <subcellularLocation>
        <location evidence="1">Membrane</location>
        <topology evidence="1">Multi-pass membrane protein</topology>
    </subcellularLocation>
    <subcellularLocation>
        <location evidence="2">Membrane</location>
        <topology evidence="2">Single-pass type IV membrane protein</topology>
    </subcellularLocation>
</comment>
<keyword evidence="5" id="KW-0444">Lipid biosynthesis</keyword>
<dbReference type="GO" id="GO:0006890">
    <property type="term" value="P:retrograde vesicle-mediated transport, Golgi to endoplasmic reticulum"/>
    <property type="evidence" value="ECO:0007669"/>
    <property type="project" value="TreeGrafter"/>
</dbReference>
<keyword evidence="18" id="KW-1185">Reference proteome</keyword>
<organism evidence="17 18">
    <name type="scientific">Blomia tropicalis</name>
    <name type="common">Mite</name>
    <dbReference type="NCBI Taxonomy" id="40697"/>
    <lineage>
        <taxon>Eukaryota</taxon>
        <taxon>Metazoa</taxon>
        <taxon>Ecdysozoa</taxon>
        <taxon>Arthropoda</taxon>
        <taxon>Chelicerata</taxon>
        <taxon>Arachnida</taxon>
        <taxon>Acari</taxon>
        <taxon>Acariformes</taxon>
        <taxon>Sarcoptiformes</taxon>
        <taxon>Astigmata</taxon>
        <taxon>Glycyphagoidea</taxon>
        <taxon>Echimyopodidae</taxon>
        <taxon>Blomia</taxon>
    </lineage>
</organism>
<dbReference type="GO" id="GO:0006633">
    <property type="term" value="P:fatty acid biosynthetic process"/>
    <property type="evidence" value="ECO:0007669"/>
    <property type="project" value="UniProtKB-KW"/>
</dbReference>
<keyword evidence="9" id="KW-0653">Protein transport</keyword>
<dbReference type="GO" id="GO:0005783">
    <property type="term" value="C:endoplasmic reticulum"/>
    <property type="evidence" value="ECO:0007669"/>
    <property type="project" value="TreeGrafter"/>
</dbReference>
<accession>A0A9Q0RLA0</accession>
<feature type="transmembrane region" description="Helical" evidence="16">
    <location>
        <begin position="125"/>
        <end position="145"/>
    </location>
</feature>
<evidence type="ECO:0000256" key="11">
    <source>
        <dbReference type="ARBA" id="ARBA00023054"/>
    </source>
</evidence>
<feature type="compositionally biased region" description="Low complexity" evidence="15">
    <location>
        <begin position="388"/>
        <end position="401"/>
    </location>
</feature>
<dbReference type="GO" id="GO:0031201">
    <property type="term" value="C:SNARE complex"/>
    <property type="evidence" value="ECO:0007669"/>
    <property type="project" value="TreeGrafter"/>
</dbReference>
<feature type="compositionally biased region" description="Basic residues" evidence="15">
    <location>
        <begin position="415"/>
        <end position="433"/>
    </location>
</feature>
<dbReference type="PANTHER" id="PTHR15959:SF0">
    <property type="entry name" value="SYNTAXIN-18"/>
    <property type="match status" value="1"/>
</dbReference>
<keyword evidence="11" id="KW-0175">Coiled coil</keyword>
<keyword evidence="14" id="KW-0275">Fatty acid biosynthesis</keyword>
<evidence type="ECO:0000256" key="6">
    <source>
        <dbReference type="ARBA" id="ARBA00022679"/>
    </source>
</evidence>
<feature type="region of interest" description="Disordered" evidence="15">
    <location>
        <begin position="383"/>
        <end position="433"/>
    </location>
</feature>
<proteinExistence type="inferred from homology"/>
<feature type="transmembrane region" description="Helical" evidence="16">
    <location>
        <begin position="157"/>
        <end position="174"/>
    </location>
</feature>
<evidence type="ECO:0000256" key="5">
    <source>
        <dbReference type="ARBA" id="ARBA00022516"/>
    </source>
</evidence>
<evidence type="ECO:0000313" key="18">
    <source>
        <dbReference type="Proteomes" id="UP001142055"/>
    </source>
</evidence>